<sequence>MSGQKTVWVTGASSGLGLHTAMQLQKDGWRVIAGARSFEEGETDGMYRLKLDVTDEESVRRFCEKAAEIAPPDALVQCAGMLVLGSCEETGTEEFRRVIDTNYLGMVRVNRAVLPIMRAQGGGKIVMFSSINGLLGIPFQSAYTASKHAIEGYAECLALEVKPFGIQVMLVEPGDHRSGSDKYRPHAAAMNDNSPYAAEYESSVSVIAHDEHNGSDPDVLGRKIARTLDKKKIPFRKRIASPDQHLAVYVHKLLPAKLNAAILRQYYIRKKKP</sequence>
<gene>
    <name evidence="1" type="ORF">JYE49_13850</name>
</gene>
<dbReference type="Proteomes" id="UP000682782">
    <property type="component" value="Chromosome"/>
</dbReference>
<reference evidence="1" key="1">
    <citation type="submission" date="2021-01" db="EMBL/GenBank/DDBJ databases">
        <title>Complete genome sequence of Clostridiales bacterium R-7.</title>
        <authorList>
            <person name="Mahoney-Kurpe S.C."/>
            <person name="Palevich N."/>
            <person name="Koike S."/>
            <person name="Moon C.D."/>
            <person name="Attwood G.T."/>
        </authorList>
    </citation>
    <scope>NUCLEOTIDE SEQUENCE</scope>
    <source>
        <strain evidence="1">R-7</strain>
    </source>
</reference>
<keyword evidence="2" id="KW-1185">Reference proteome</keyword>
<accession>A0AC61N6B7</accession>
<evidence type="ECO:0000313" key="1">
    <source>
        <dbReference type="EMBL" id="QUC66904.1"/>
    </source>
</evidence>
<dbReference type="EMBL" id="CP068393">
    <property type="protein sequence ID" value="QUC66904.1"/>
    <property type="molecule type" value="Genomic_DNA"/>
</dbReference>
<protein>
    <submittedName>
        <fullName evidence="1">SDR family oxidoreductase</fullName>
    </submittedName>
</protein>
<proteinExistence type="predicted"/>
<organism evidence="1 2">
    <name type="scientific">Aristaeella hokkaidonensis</name>
    <dbReference type="NCBI Taxonomy" id="3046382"/>
    <lineage>
        <taxon>Bacteria</taxon>
        <taxon>Bacillati</taxon>
        <taxon>Bacillota</taxon>
        <taxon>Clostridia</taxon>
        <taxon>Eubacteriales</taxon>
        <taxon>Aristaeellaceae</taxon>
        <taxon>Aristaeella</taxon>
    </lineage>
</organism>
<name>A0AC61N6B7_9FIRM</name>
<evidence type="ECO:0000313" key="2">
    <source>
        <dbReference type="Proteomes" id="UP000682782"/>
    </source>
</evidence>